<gene>
    <name evidence="3" type="ORF">D9V34_05990</name>
</gene>
<dbReference type="EMBL" id="RCUY01000005">
    <property type="protein sequence ID" value="RLP82806.1"/>
    <property type="molecule type" value="Genomic_DNA"/>
</dbReference>
<feature type="domain" description="DUF2087" evidence="2">
    <location>
        <begin position="94"/>
        <end position="162"/>
    </location>
</feature>
<dbReference type="InterPro" id="IPR018656">
    <property type="entry name" value="DUF2087"/>
</dbReference>
<reference evidence="3 4" key="1">
    <citation type="submission" date="2018-10" db="EMBL/GenBank/DDBJ databases">
        <authorList>
            <person name="Li J."/>
        </authorList>
    </citation>
    <scope>NUCLEOTIDE SEQUENCE [LARGE SCALE GENOMIC DNA]</scope>
    <source>
        <strain evidence="3 4">JCM 11654</strain>
    </source>
</reference>
<feature type="region of interest" description="Disordered" evidence="1">
    <location>
        <begin position="158"/>
        <end position="179"/>
    </location>
</feature>
<dbReference type="OrthoDB" id="529288at2"/>
<keyword evidence="4" id="KW-1185">Reference proteome</keyword>
<name>A0A3L7AQS1_9MICO</name>
<organism evidence="3 4">
    <name type="scientific">Mycetocola lacteus</name>
    <dbReference type="NCBI Taxonomy" id="76637"/>
    <lineage>
        <taxon>Bacteria</taxon>
        <taxon>Bacillati</taxon>
        <taxon>Actinomycetota</taxon>
        <taxon>Actinomycetes</taxon>
        <taxon>Micrococcales</taxon>
        <taxon>Microbacteriaceae</taxon>
        <taxon>Mycetocola</taxon>
    </lineage>
</organism>
<dbReference type="AlphaFoldDB" id="A0A3L7AQS1"/>
<dbReference type="Pfam" id="PF09860">
    <property type="entry name" value="DUF2087"/>
    <property type="match status" value="1"/>
</dbReference>
<protein>
    <submittedName>
        <fullName evidence="3">DUF2087 domain-containing protein</fullName>
    </submittedName>
</protein>
<dbReference type="RefSeq" id="WP_121687962.1">
    <property type="nucleotide sequence ID" value="NZ_RCUY01000005.1"/>
</dbReference>
<dbReference type="Proteomes" id="UP000269438">
    <property type="component" value="Unassembled WGS sequence"/>
</dbReference>
<sequence length="179" mass="19528">MSSSADWRPLLALLANDTTREVWAHLIVGGQEALGASPIPPQRAERALTALERAGLLDRSTEPWTQHPEVFAAALSRATPSTPVGIERFLNDGRILAFPVRPDERRELLELVVARTFEPGIDLTEPEVNERLGAWSSDVALLRRYLVDHGLLERDPAGAHYRLPGAPSSPRPPVGPALG</sequence>
<accession>A0A3L7AQS1</accession>
<evidence type="ECO:0000313" key="3">
    <source>
        <dbReference type="EMBL" id="RLP82806.1"/>
    </source>
</evidence>
<evidence type="ECO:0000313" key="4">
    <source>
        <dbReference type="Proteomes" id="UP000269438"/>
    </source>
</evidence>
<proteinExistence type="predicted"/>
<comment type="caution">
    <text evidence="3">The sequence shown here is derived from an EMBL/GenBank/DDBJ whole genome shotgun (WGS) entry which is preliminary data.</text>
</comment>
<evidence type="ECO:0000256" key="1">
    <source>
        <dbReference type="SAM" id="MobiDB-lite"/>
    </source>
</evidence>
<evidence type="ECO:0000259" key="2">
    <source>
        <dbReference type="Pfam" id="PF09860"/>
    </source>
</evidence>
<feature type="compositionally biased region" description="Pro residues" evidence="1">
    <location>
        <begin position="167"/>
        <end position="179"/>
    </location>
</feature>